<sequence length="169" mass="17721">MDVRDGLAEGPTRTVMMRAVEEGCLTASAWTGPEERWASFARAFTATVLGKDCGGSDDARLVMSELMGNAARYGGEGAVHLEITHRGGMVLGMLQQLGACAADRVETPEPNAAELAALRSENPPVTMEPLPGGRGLLVIEALTVFWRAAPCRAGLAMHFGIFCGCGLGS</sequence>
<gene>
    <name evidence="1" type="ORF">GCM10010468_37630</name>
</gene>
<dbReference type="InterPro" id="IPR036890">
    <property type="entry name" value="HATPase_C_sf"/>
</dbReference>
<protein>
    <recommendedName>
        <fullName evidence="3">ATP-binding protein</fullName>
    </recommendedName>
</protein>
<evidence type="ECO:0000313" key="2">
    <source>
        <dbReference type="Proteomes" id="UP001501237"/>
    </source>
</evidence>
<evidence type="ECO:0000313" key="1">
    <source>
        <dbReference type="EMBL" id="GAA3215901.1"/>
    </source>
</evidence>
<dbReference type="Gene3D" id="3.30.565.10">
    <property type="entry name" value="Histidine kinase-like ATPase, C-terminal domain"/>
    <property type="match status" value="1"/>
</dbReference>
<name>A0ABP6QAT2_9ACTN</name>
<dbReference type="RefSeq" id="WP_344829744.1">
    <property type="nucleotide sequence ID" value="NZ_BAAAUV010000008.1"/>
</dbReference>
<comment type="caution">
    <text evidence="1">The sequence shown here is derived from an EMBL/GenBank/DDBJ whole genome shotgun (WGS) entry which is preliminary data.</text>
</comment>
<proteinExistence type="predicted"/>
<dbReference type="EMBL" id="BAAAUV010000008">
    <property type="protein sequence ID" value="GAA3215901.1"/>
    <property type="molecule type" value="Genomic_DNA"/>
</dbReference>
<accession>A0ABP6QAT2</accession>
<evidence type="ECO:0008006" key="3">
    <source>
        <dbReference type="Google" id="ProtNLM"/>
    </source>
</evidence>
<dbReference type="Proteomes" id="UP001501237">
    <property type="component" value="Unassembled WGS sequence"/>
</dbReference>
<reference evidence="2" key="1">
    <citation type="journal article" date="2019" name="Int. J. Syst. Evol. Microbiol.">
        <title>The Global Catalogue of Microorganisms (GCM) 10K type strain sequencing project: providing services to taxonomists for standard genome sequencing and annotation.</title>
        <authorList>
            <consortium name="The Broad Institute Genomics Platform"/>
            <consortium name="The Broad Institute Genome Sequencing Center for Infectious Disease"/>
            <person name="Wu L."/>
            <person name="Ma J."/>
        </authorList>
    </citation>
    <scope>NUCLEOTIDE SEQUENCE [LARGE SCALE GENOMIC DNA]</scope>
    <source>
        <strain evidence="2">JCM 9377</strain>
    </source>
</reference>
<organism evidence="1 2">
    <name type="scientific">Actinocorallia longicatena</name>
    <dbReference type="NCBI Taxonomy" id="111803"/>
    <lineage>
        <taxon>Bacteria</taxon>
        <taxon>Bacillati</taxon>
        <taxon>Actinomycetota</taxon>
        <taxon>Actinomycetes</taxon>
        <taxon>Streptosporangiales</taxon>
        <taxon>Thermomonosporaceae</taxon>
        <taxon>Actinocorallia</taxon>
    </lineage>
</organism>
<keyword evidence="2" id="KW-1185">Reference proteome</keyword>